<dbReference type="Proteomes" id="UP000507245">
    <property type="component" value="Unassembled WGS sequence"/>
</dbReference>
<dbReference type="AlphaFoldDB" id="A0A6J5XY75"/>
<feature type="compositionally biased region" description="Low complexity" evidence="1">
    <location>
        <begin position="55"/>
        <end position="71"/>
    </location>
</feature>
<feature type="compositionally biased region" description="Polar residues" evidence="1">
    <location>
        <begin position="215"/>
        <end position="229"/>
    </location>
</feature>
<keyword evidence="2" id="KW-1133">Transmembrane helix</keyword>
<evidence type="ECO:0000256" key="1">
    <source>
        <dbReference type="SAM" id="MobiDB-lite"/>
    </source>
</evidence>
<gene>
    <name evidence="3" type="ORF">ORAREDHAP_LOCUS45965</name>
</gene>
<organism evidence="3 4">
    <name type="scientific">Prunus armeniaca</name>
    <name type="common">Apricot</name>
    <name type="synonym">Armeniaca vulgaris</name>
    <dbReference type="NCBI Taxonomy" id="36596"/>
    <lineage>
        <taxon>Eukaryota</taxon>
        <taxon>Viridiplantae</taxon>
        <taxon>Streptophyta</taxon>
        <taxon>Embryophyta</taxon>
        <taxon>Tracheophyta</taxon>
        <taxon>Spermatophyta</taxon>
        <taxon>Magnoliopsida</taxon>
        <taxon>eudicotyledons</taxon>
        <taxon>Gunneridae</taxon>
        <taxon>Pentapetalae</taxon>
        <taxon>rosids</taxon>
        <taxon>fabids</taxon>
        <taxon>Rosales</taxon>
        <taxon>Rosaceae</taxon>
        <taxon>Amygdaloideae</taxon>
        <taxon>Amygdaleae</taxon>
        <taxon>Prunus</taxon>
    </lineage>
</organism>
<feature type="transmembrane region" description="Helical" evidence="2">
    <location>
        <begin position="12"/>
        <end position="35"/>
    </location>
</feature>
<proteinExistence type="predicted"/>
<dbReference type="EMBL" id="CAEKKB010000007">
    <property type="protein sequence ID" value="CAB4318840.1"/>
    <property type="molecule type" value="Genomic_DNA"/>
</dbReference>
<keyword evidence="4" id="KW-1185">Reference proteome</keyword>
<keyword evidence="2" id="KW-0812">Transmembrane</keyword>
<feature type="region of interest" description="Disordered" evidence="1">
    <location>
        <begin position="156"/>
        <end position="192"/>
    </location>
</feature>
<sequence length="312" mass="32330">MKGTSKVIMGATLVMVVSLAIVLGLILVLLAELYCSLLLRRRQLKTNTSNPNLNATATADAADSAATTTSSERPSSQPQDHSAGPPLSSFLGVLRAPRSFLFPSVPCKQDNAEIKKRHTHLLHQVFDIPVPNQEILANTTPCHIGVIISSPSPSISFVTSPQPTQEDKIQAGNSSPGAHCNEKAGGGGGGGAEHFVYISNPIYDNDEASTRHSGGENNTPFETPETSPSRLEMGGGSSSSSSGEDEVAQPTPSGPSSPTTTPPLTPMKKLPAEACSVPLRDARSLGTSGSDSNTNNGLSSSSSGSPCTSPSW</sequence>
<feature type="region of interest" description="Disordered" evidence="1">
    <location>
        <begin position="204"/>
        <end position="312"/>
    </location>
</feature>
<feature type="compositionally biased region" description="Pro residues" evidence="1">
    <location>
        <begin position="252"/>
        <end position="265"/>
    </location>
</feature>
<evidence type="ECO:0000313" key="3">
    <source>
        <dbReference type="EMBL" id="CAB4318840.1"/>
    </source>
</evidence>
<evidence type="ECO:0000313" key="4">
    <source>
        <dbReference type="Proteomes" id="UP000507245"/>
    </source>
</evidence>
<feature type="compositionally biased region" description="Low complexity" evidence="1">
    <location>
        <begin position="284"/>
        <end position="312"/>
    </location>
</feature>
<dbReference type="OrthoDB" id="680110at2759"/>
<accession>A0A6J5XY75</accession>
<reference evidence="4" key="1">
    <citation type="journal article" date="2020" name="Genome Biol.">
        <title>Gamete binning: chromosome-level and haplotype-resolved genome assembly enabled by high-throughput single-cell sequencing of gamete genomes.</title>
        <authorList>
            <person name="Campoy J.A."/>
            <person name="Sun H."/>
            <person name="Goel M."/>
            <person name="Jiao W.-B."/>
            <person name="Folz-Donahue K."/>
            <person name="Wang N."/>
            <person name="Rubio M."/>
            <person name="Liu C."/>
            <person name="Kukat C."/>
            <person name="Ruiz D."/>
            <person name="Huettel B."/>
            <person name="Schneeberger K."/>
        </authorList>
    </citation>
    <scope>NUCLEOTIDE SEQUENCE [LARGE SCALE GENOMIC DNA]</scope>
    <source>
        <strain evidence="4">cv. Rojo Pasion</strain>
    </source>
</reference>
<feature type="region of interest" description="Disordered" evidence="1">
    <location>
        <begin position="48"/>
        <end position="88"/>
    </location>
</feature>
<name>A0A6J5XY75_PRUAR</name>
<evidence type="ECO:0000256" key="2">
    <source>
        <dbReference type="SAM" id="Phobius"/>
    </source>
</evidence>
<protein>
    <submittedName>
        <fullName evidence="3">Uncharacterized protein</fullName>
    </submittedName>
</protein>
<keyword evidence="2" id="KW-0472">Membrane</keyword>